<organism evidence="2">
    <name type="scientific">Phytophthora nicotianae</name>
    <name type="common">Potato buckeye rot agent</name>
    <name type="synonym">Phytophthora parasitica</name>
    <dbReference type="NCBI Taxonomy" id="4792"/>
    <lineage>
        <taxon>Eukaryota</taxon>
        <taxon>Sar</taxon>
        <taxon>Stramenopiles</taxon>
        <taxon>Oomycota</taxon>
        <taxon>Peronosporomycetes</taxon>
        <taxon>Peronosporales</taxon>
        <taxon>Peronosporaceae</taxon>
        <taxon>Phytophthora</taxon>
    </lineage>
</organism>
<evidence type="ECO:0000256" key="1">
    <source>
        <dbReference type="SAM" id="MobiDB-lite"/>
    </source>
</evidence>
<evidence type="ECO:0000313" key="3">
    <source>
        <dbReference type="EMBL" id="ETL38920.1"/>
    </source>
</evidence>
<sequence>RGTPAAKAKSKRGRPSRGEPELWKKEAVETLFTVRCVTSKEEFVRARNHVEVAAAWMLVATLLSKAEEKHLHRHPIKWLKKSDLFIVMIATLPPPCLDLMIEHWAPNLACRTRRFVTALPITTKTATRRWMTIVQTRHVPSAKKTNGECFEGGLRALAGGIKSVGDAMKEKATAGADILPSREVVASLTHQEEALKQQTAAINELIGTLREKQ</sequence>
<dbReference type="EMBL" id="KI673207">
    <property type="protein sequence ID" value="ETL38920.1"/>
    <property type="molecule type" value="Genomic_DNA"/>
</dbReference>
<evidence type="ECO:0000313" key="2">
    <source>
        <dbReference type="EMBL" id="ETK85494.1"/>
    </source>
</evidence>
<feature type="non-terminal residue" evidence="2">
    <location>
        <position position="1"/>
    </location>
</feature>
<dbReference type="Proteomes" id="UP000053236">
    <property type="component" value="Unassembled WGS sequence"/>
</dbReference>
<dbReference type="EMBL" id="KI686558">
    <property type="protein sequence ID" value="ETK85494.1"/>
    <property type="molecule type" value="Genomic_DNA"/>
</dbReference>
<reference evidence="3 4" key="2">
    <citation type="submission" date="2013-11" db="EMBL/GenBank/DDBJ databases">
        <title>The Genome Sequence of Phytophthora parasitica CJ05E6.</title>
        <authorList>
            <consortium name="The Broad Institute Genomics Platform"/>
            <person name="Russ C."/>
            <person name="Tyler B."/>
            <person name="Panabieres F."/>
            <person name="Shan W."/>
            <person name="Tripathy S."/>
            <person name="Grunwald N."/>
            <person name="Machado M."/>
            <person name="Johnson C.S."/>
            <person name="Arredondo F."/>
            <person name="Hong C."/>
            <person name="Coffey M."/>
            <person name="Young S.K."/>
            <person name="Zeng Q."/>
            <person name="Gargeya S."/>
            <person name="Fitzgerald M."/>
            <person name="Abouelleil A."/>
            <person name="Alvarado L."/>
            <person name="Chapman S.B."/>
            <person name="Gainer-Dewar J."/>
            <person name="Goldberg J."/>
            <person name="Griggs A."/>
            <person name="Gujja S."/>
            <person name="Hansen M."/>
            <person name="Howarth C."/>
            <person name="Imamovic A."/>
            <person name="Ireland A."/>
            <person name="Larimer J."/>
            <person name="McCowan C."/>
            <person name="Murphy C."/>
            <person name="Pearson M."/>
            <person name="Poon T.W."/>
            <person name="Priest M."/>
            <person name="Roberts A."/>
            <person name="Saif S."/>
            <person name="Shea T."/>
            <person name="Sykes S."/>
            <person name="Wortman J."/>
            <person name="Nusbaum C."/>
            <person name="Birren B."/>
        </authorList>
    </citation>
    <scope>NUCLEOTIDE SEQUENCE [LARGE SCALE GENOMIC DNA]</scope>
    <source>
        <strain evidence="3 4">CJ05E6</strain>
    </source>
</reference>
<dbReference type="AlphaFoldDB" id="W2GRL3"/>
<reference evidence="2" key="1">
    <citation type="submission" date="2013-11" db="EMBL/GenBank/DDBJ databases">
        <title>The Genome Sequence of Phytophthora parasitica CJ02B3.</title>
        <authorList>
            <consortium name="The Broad Institute Genomics Platform"/>
            <person name="Russ C."/>
            <person name="Tyler B."/>
            <person name="Panabieres F."/>
            <person name="Shan W."/>
            <person name="Tripathy S."/>
            <person name="Grunwald N."/>
            <person name="Machado M."/>
            <person name="Johnson C.S."/>
            <person name="Arredondo F."/>
            <person name="Hong C."/>
            <person name="Coffey M."/>
            <person name="Young S.K."/>
            <person name="Zeng Q."/>
            <person name="Gargeya S."/>
            <person name="Fitzgerald M."/>
            <person name="Abouelleil A."/>
            <person name="Alvarado L."/>
            <person name="Chapman S.B."/>
            <person name="Gainer-Dewar J."/>
            <person name="Goldberg J."/>
            <person name="Griggs A."/>
            <person name="Gujja S."/>
            <person name="Hansen M."/>
            <person name="Howarth C."/>
            <person name="Imamovic A."/>
            <person name="Ireland A."/>
            <person name="Larimer J."/>
            <person name="McCowan C."/>
            <person name="Murphy C."/>
            <person name="Pearson M."/>
            <person name="Poon T.W."/>
            <person name="Priest M."/>
            <person name="Roberts A."/>
            <person name="Saif S."/>
            <person name="Shea T."/>
            <person name="Sykes S."/>
            <person name="Wortman J."/>
            <person name="Nusbaum C."/>
            <person name="Birren B."/>
        </authorList>
    </citation>
    <scope>NUCLEOTIDE SEQUENCE [LARGE SCALE GENOMIC DNA]</scope>
    <source>
        <strain evidence="2">CJ02B3</strain>
    </source>
</reference>
<accession>W2GRL3</accession>
<protein>
    <submittedName>
        <fullName evidence="2">Uncharacterized protein</fullName>
    </submittedName>
</protein>
<name>W2GRL3_PHYNI</name>
<evidence type="ECO:0000313" key="4">
    <source>
        <dbReference type="Proteomes" id="UP000053864"/>
    </source>
</evidence>
<feature type="region of interest" description="Disordered" evidence="1">
    <location>
        <begin position="1"/>
        <end position="20"/>
    </location>
</feature>
<gene>
    <name evidence="2" type="ORF">L915_09704</name>
    <name evidence="3" type="ORF">L916_09610</name>
</gene>
<dbReference type="Proteomes" id="UP000053864">
    <property type="component" value="Unassembled WGS sequence"/>
</dbReference>
<proteinExistence type="predicted"/>
<dbReference type="VEuPathDB" id="FungiDB:PPTG_19933"/>